<evidence type="ECO:0000313" key="1">
    <source>
        <dbReference type="EMBL" id="MCW6512478.1"/>
    </source>
</evidence>
<dbReference type="Proteomes" id="UP001165667">
    <property type="component" value="Unassembled WGS sequence"/>
</dbReference>
<gene>
    <name evidence="1" type="ORF">M8523_31685</name>
</gene>
<reference evidence="1" key="1">
    <citation type="submission" date="2022-05" db="EMBL/GenBank/DDBJ databases">
        <authorList>
            <person name="Pankratov T."/>
        </authorList>
    </citation>
    <scope>NUCLEOTIDE SEQUENCE</scope>
    <source>
        <strain evidence="1">BP6-180914</strain>
    </source>
</reference>
<name>A0AA41Z3X5_9HYPH</name>
<dbReference type="AlphaFoldDB" id="A0AA41Z3X5"/>
<comment type="caution">
    <text evidence="1">The sequence shown here is derived from an EMBL/GenBank/DDBJ whole genome shotgun (WGS) entry which is preliminary data.</text>
</comment>
<sequence length="96" mass="10122">MADILTFPRNAVARSRRYLPAKIIGIKSGITVRILSRIGSPHDLLVVLDGTADGTTTVAAAPAGEMAVAEVIAHSVLAALDVAETTWKAQEVAWSR</sequence>
<dbReference type="EMBL" id="JAMOIM010000051">
    <property type="protein sequence ID" value="MCW6512478.1"/>
    <property type="molecule type" value="Genomic_DNA"/>
</dbReference>
<proteinExistence type="predicted"/>
<evidence type="ECO:0000313" key="2">
    <source>
        <dbReference type="Proteomes" id="UP001165667"/>
    </source>
</evidence>
<dbReference type="RefSeq" id="WP_282588855.1">
    <property type="nucleotide sequence ID" value="NZ_JAMOIM010000051.1"/>
</dbReference>
<accession>A0AA41Z3X5</accession>
<protein>
    <submittedName>
        <fullName evidence="1">Uncharacterized protein</fullName>
    </submittedName>
</protein>
<organism evidence="1 2">
    <name type="scientific">Lichenifustis flavocetrariae</name>
    <dbReference type="NCBI Taxonomy" id="2949735"/>
    <lineage>
        <taxon>Bacteria</taxon>
        <taxon>Pseudomonadati</taxon>
        <taxon>Pseudomonadota</taxon>
        <taxon>Alphaproteobacteria</taxon>
        <taxon>Hyphomicrobiales</taxon>
        <taxon>Lichenihabitantaceae</taxon>
        <taxon>Lichenifustis</taxon>
    </lineage>
</organism>
<keyword evidence="2" id="KW-1185">Reference proteome</keyword>